<sequence>MEPNALLDALMDEAGVSRAGLASRVNKEHLARTGRATRYDHTSVIRWLGGQKPRGIVPDLICDVLAAKLGRPVAGADIGMDAPNGGAPTATPLARFIERSTAMWRGDGRSQNAAPQPPVITGLAAVGPVWEWENPPDDLDVSRSGSVRIGQGDLAILSVARTHYEAMYRQVGGMATRGRVVRFLTDHTAPLLRGSYSDTTGRELYRAAGGLVAVAGICAYDSDAPGLAQRYFHQALRLAKASGDRAFGGYVIALLVNQAIFMKDFRQAVAFAEAGIRTAGTHMSPALATDLYAMQAKAFSRMGDQSAAHRCMLAAETAADRIRAAEEPAELGYVQPGLVEAQLAEALMSLGDWAPASTYAQQAVQARAHARGSVHRMATLASAELGRGDTDRAAAHAVEALELAQGQESQRLRGRFVRLRHALSGQGSKAGRDAVDRIDAVLSVPL</sequence>
<proteinExistence type="predicted"/>
<dbReference type="OrthoDB" id="3213425at2"/>
<dbReference type="RefSeq" id="WP_093783118.1">
    <property type="nucleotide sequence ID" value="NZ_FNIE01000002.1"/>
</dbReference>
<dbReference type="Gene3D" id="1.25.40.10">
    <property type="entry name" value="Tetratricopeptide repeat domain"/>
    <property type="match status" value="1"/>
</dbReference>
<gene>
    <name evidence="1" type="ORF">SAMN05216259_102466</name>
</gene>
<dbReference type="InterPro" id="IPR011990">
    <property type="entry name" value="TPR-like_helical_dom_sf"/>
</dbReference>
<dbReference type="EMBL" id="FNIE01000002">
    <property type="protein sequence ID" value="SDN05808.1"/>
    <property type="molecule type" value="Genomic_DNA"/>
</dbReference>
<dbReference type="STRING" id="310781.SAMN05216259_102466"/>
<dbReference type="Proteomes" id="UP000199341">
    <property type="component" value="Unassembled WGS sequence"/>
</dbReference>
<keyword evidence="2" id="KW-1185">Reference proteome</keyword>
<organism evidence="1 2">
    <name type="scientific">Actinacidiphila guanduensis</name>
    <dbReference type="NCBI Taxonomy" id="310781"/>
    <lineage>
        <taxon>Bacteria</taxon>
        <taxon>Bacillati</taxon>
        <taxon>Actinomycetota</taxon>
        <taxon>Actinomycetes</taxon>
        <taxon>Kitasatosporales</taxon>
        <taxon>Streptomycetaceae</taxon>
        <taxon>Actinacidiphila</taxon>
    </lineage>
</organism>
<evidence type="ECO:0000313" key="2">
    <source>
        <dbReference type="Proteomes" id="UP000199341"/>
    </source>
</evidence>
<reference evidence="1 2" key="1">
    <citation type="submission" date="2016-10" db="EMBL/GenBank/DDBJ databases">
        <authorList>
            <person name="de Groot N.N."/>
        </authorList>
    </citation>
    <scope>NUCLEOTIDE SEQUENCE [LARGE SCALE GENOMIC DNA]</scope>
    <source>
        <strain evidence="1 2">CGMCC 4.2022</strain>
    </source>
</reference>
<dbReference type="SUPFAM" id="SSF48452">
    <property type="entry name" value="TPR-like"/>
    <property type="match status" value="1"/>
</dbReference>
<name>A0A1G9Y9R1_9ACTN</name>
<protein>
    <submittedName>
        <fullName evidence="1">Transcriptional regulator</fullName>
    </submittedName>
</protein>
<dbReference type="AlphaFoldDB" id="A0A1G9Y9R1"/>
<evidence type="ECO:0000313" key="1">
    <source>
        <dbReference type="EMBL" id="SDN05808.1"/>
    </source>
</evidence>
<accession>A0A1G9Y9R1</accession>